<evidence type="ECO:0000313" key="2">
    <source>
        <dbReference type="Proteomes" id="UP000887013"/>
    </source>
</evidence>
<dbReference type="Proteomes" id="UP000887013">
    <property type="component" value="Unassembled WGS sequence"/>
</dbReference>
<reference evidence="1" key="1">
    <citation type="submission" date="2020-08" db="EMBL/GenBank/DDBJ databases">
        <title>Multicomponent nature underlies the extraordinary mechanical properties of spider dragline silk.</title>
        <authorList>
            <person name="Kono N."/>
            <person name="Nakamura H."/>
            <person name="Mori M."/>
            <person name="Yoshida Y."/>
            <person name="Ohtoshi R."/>
            <person name="Malay A.D."/>
            <person name="Moran D.A.P."/>
            <person name="Tomita M."/>
            <person name="Numata K."/>
            <person name="Arakawa K."/>
        </authorList>
    </citation>
    <scope>NUCLEOTIDE SEQUENCE</scope>
</reference>
<accession>A0A8X6UFP8</accession>
<dbReference type="OrthoDB" id="3936150at2759"/>
<comment type="caution">
    <text evidence="1">The sequence shown here is derived from an EMBL/GenBank/DDBJ whole genome shotgun (WGS) entry which is preliminary data.</text>
</comment>
<dbReference type="EMBL" id="BMAW01125478">
    <property type="protein sequence ID" value="GFU12500.1"/>
    <property type="molecule type" value="Genomic_DNA"/>
</dbReference>
<proteinExistence type="predicted"/>
<keyword evidence="2" id="KW-1185">Reference proteome</keyword>
<sequence length="107" mass="11671">MLCHHTFLQHNDLAEQHLNFFITGLMSSLHALVFGASSRWGRRPTFVSLMLGGASCAPILPVPAGLKLTHAAYLISVHVPGSDQWSFGLLLPETRGLGLPTHCKKEI</sequence>
<evidence type="ECO:0000313" key="1">
    <source>
        <dbReference type="EMBL" id="GFU12500.1"/>
    </source>
</evidence>
<dbReference type="AlphaFoldDB" id="A0A8X6UFP8"/>
<organism evidence="1 2">
    <name type="scientific">Nephila pilipes</name>
    <name type="common">Giant wood spider</name>
    <name type="synonym">Nephila maculata</name>
    <dbReference type="NCBI Taxonomy" id="299642"/>
    <lineage>
        <taxon>Eukaryota</taxon>
        <taxon>Metazoa</taxon>
        <taxon>Ecdysozoa</taxon>
        <taxon>Arthropoda</taxon>
        <taxon>Chelicerata</taxon>
        <taxon>Arachnida</taxon>
        <taxon>Araneae</taxon>
        <taxon>Araneomorphae</taxon>
        <taxon>Entelegynae</taxon>
        <taxon>Araneoidea</taxon>
        <taxon>Nephilidae</taxon>
        <taxon>Nephila</taxon>
    </lineage>
</organism>
<protein>
    <submittedName>
        <fullName evidence="1">Uncharacterized protein</fullName>
    </submittedName>
</protein>
<name>A0A8X6UFP8_NEPPI</name>
<gene>
    <name evidence="1" type="ORF">NPIL_661211</name>
</gene>